<accession>A0A4S3KSR6</accession>
<gene>
    <name evidence="2" type="ORF">B1806_01100</name>
</gene>
<evidence type="ECO:0000313" key="2">
    <source>
        <dbReference type="EMBL" id="THD12177.1"/>
    </source>
</evidence>
<dbReference type="InterPro" id="IPR036034">
    <property type="entry name" value="PDZ_sf"/>
</dbReference>
<proteinExistence type="predicted"/>
<dbReference type="Proteomes" id="UP000307749">
    <property type="component" value="Unassembled WGS sequence"/>
</dbReference>
<feature type="region of interest" description="Disordered" evidence="1">
    <location>
        <begin position="122"/>
        <end position="155"/>
    </location>
</feature>
<dbReference type="STRING" id="993689.GCA_002077135_03301"/>
<dbReference type="SUPFAM" id="SSF50156">
    <property type="entry name" value="PDZ domain-like"/>
    <property type="match status" value="1"/>
</dbReference>
<organism evidence="2 3">
    <name type="scientific">Metallibacterium scheffleri</name>
    <dbReference type="NCBI Taxonomy" id="993689"/>
    <lineage>
        <taxon>Bacteria</taxon>
        <taxon>Pseudomonadati</taxon>
        <taxon>Pseudomonadota</taxon>
        <taxon>Gammaproteobacteria</taxon>
        <taxon>Lysobacterales</taxon>
        <taxon>Rhodanobacteraceae</taxon>
        <taxon>Metallibacterium</taxon>
    </lineage>
</organism>
<dbReference type="EMBL" id="MWQO01000003">
    <property type="protein sequence ID" value="THD12177.1"/>
    <property type="molecule type" value="Genomic_DNA"/>
</dbReference>
<dbReference type="Gene3D" id="2.30.42.10">
    <property type="match status" value="1"/>
</dbReference>
<evidence type="ECO:0000256" key="1">
    <source>
        <dbReference type="SAM" id="MobiDB-lite"/>
    </source>
</evidence>
<name>A0A4S3KSR6_9GAMM</name>
<protein>
    <recommendedName>
        <fullName evidence="4">PDZ domain-containing protein</fullName>
    </recommendedName>
</protein>
<feature type="compositionally biased region" description="Pro residues" evidence="1">
    <location>
        <begin position="122"/>
        <end position="149"/>
    </location>
</feature>
<reference evidence="2 3" key="1">
    <citation type="submission" date="2017-02" db="EMBL/GenBank/DDBJ databases">
        <title>Whole genome sequencing of Metallibacterium scheffleri DSM 24874 (T).</title>
        <authorList>
            <person name="Kumar S."/>
            <person name="Patil P."/>
            <person name="Patil P.B."/>
        </authorList>
    </citation>
    <scope>NUCLEOTIDE SEQUENCE [LARGE SCALE GENOMIC DNA]</scope>
    <source>
        <strain evidence="2 3">DSM 24874</strain>
    </source>
</reference>
<dbReference type="AlphaFoldDB" id="A0A4S3KSR6"/>
<sequence>MHSLPPTETVQMSSERDSIRSGSQQVLLVAGSDAPCARHAQVACVGVLIEHLHLGVATPLRVGDRIVSLNGLPVRTPDAFTRQLRVLARSGKVRLGVLREGRRMDFTQAQIAPFIDLIVRQPVPPEPPLPPAPPPPPLPPLLPPPPLPPLNGGTQ</sequence>
<keyword evidence="3" id="KW-1185">Reference proteome</keyword>
<evidence type="ECO:0008006" key="4">
    <source>
        <dbReference type="Google" id="ProtNLM"/>
    </source>
</evidence>
<evidence type="ECO:0000313" key="3">
    <source>
        <dbReference type="Proteomes" id="UP000307749"/>
    </source>
</evidence>
<comment type="caution">
    <text evidence="2">The sequence shown here is derived from an EMBL/GenBank/DDBJ whole genome shotgun (WGS) entry which is preliminary data.</text>
</comment>